<keyword evidence="2" id="KW-1185">Reference proteome</keyword>
<evidence type="ECO:0000313" key="1">
    <source>
        <dbReference type="EMBL" id="GIG98896.1"/>
    </source>
</evidence>
<gene>
    <name evidence="1" type="ORF">Pma05_54690</name>
</gene>
<protein>
    <submittedName>
        <fullName evidence="1">Uncharacterized protein</fullName>
    </submittedName>
</protein>
<comment type="caution">
    <text evidence="1">The sequence shown here is derived from an EMBL/GenBank/DDBJ whole genome shotgun (WGS) entry which is preliminary data.</text>
</comment>
<sequence length="84" mass="9009">MGFVECGQAVDITGVEPLDDETAQILGVRRVLSVGMHRRELATQVRQFPTMPLSVSRRTGTAMIRCTHIPLGGSAGTACDRDAP</sequence>
<dbReference type="Proteomes" id="UP000621500">
    <property type="component" value="Unassembled WGS sequence"/>
</dbReference>
<evidence type="ECO:0000313" key="2">
    <source>
        <dbReference type="Proteomes" id="UP000621500"/>
    </source>
</evidence>
<reference evidence="1 2" key="1">
    <citation type="submission" date="2021-01" db="EMBL/GenBank/DDBJ databases">
        <title>Whole genome shotgun sequence of Plantactinospora mayteni NBRC 109088.</title>
        <authorList>
            <person name="Komaki H."/>
            <person name="Tamura T."/>
        </authorList>
    </citation>
    <scope>NUCLEOTIDE SEQUENCE [LARGE SCALE GENOMIC DNA]</scope>
    <source>
        <strain evidence="1 2">NBRC 109088</strain>
    </source>
</reference>
<proteinExistence type="predicted"/>
<name>A0ABQ4EW81_9ACTN</name>
<accession>A0ABQ4EW81</accession>
<organism evidence="1 2">
    <name type="scientific">Plantactinospora mayteni</name>
    <dbReference type="NCBI Taxonomy" id="566021"/>
    <lineage>
        <taxon>Bacteria</taxon>
        <taxon>Bacillati</taxon>
        <taxon>Actinomycetota</taxon>
        <taxon>Actinomycetes</taxon>
        <taxon>Micromonosporales</taxon>
        <taxon>Micromonosporaceae</taxon>
        <taxon>Plantactinospora</taxon>
    </lineage>
</organism>
<dbReference type="EMBL" id="BONX01000038">
    <property type="protein sequence ID" value="GIG98896.1"/>
    <property type="molecule type" value="Genomic_DNA"/>
</dbReference>